<accession>W4LN79</accession>
<evidence type="ECO:0000313" key="2">
    <source>
        <dbReference type="Proteomes" id="UP000019140"/>
    </source>
</evidence>
<evidence type="ECO:0000313" key="1">
    <source>
        <dbReference type="EMBL" id="ETW98816.1"/>
    </source>
</evidence>
<keyword evidence="2" id="KW-1185">Reference proteome</keyword>
<name>W4LN79_9BACT</name>
<comment type="caution">
    <text evidence="1">The sequence shown here is derived from an EMBL/GenBank/DDBJ whole genome shotgun (WGS) entry which is preliminary data.</text>
</comment>
<dbReference type="HOGENOM" id="CLU_3402701_0_0_7"/>
<proteinExistence type="predicted"/>
<sequence>MILAPFLPFAVLSKKMWHGHDLAISIKSRL</sequence>
<protein>
    <submittedName>
        <fullName evidence="1">Uncharacterized protein</fullName>
    </submittedName>
</protein>
<reference evidence="1 2" key="1">
    <citation type="journal article" date="2014" name="Nature">
        <title>An environmental bacterial taxon with a large and distinct metabolic repertoire.</title>
        <authorList>
            <person name="Wilson M.C."/>
            <person name="Mori T."/>
            <person name="Ruckert C."/>
            <person name="Uria A.R."/>
            <person name="Helf M.J."/>
            <person name="Takada K."/>
            <person name="Gernert C."/>
            <person name="Steffens U.A."/>
            <person name="Heycke N."/>
            <person name="Schmitt S."/>
            <person name="Rinke C."/>
            <person name="Helfrich E.J."/>
            <person name="Brachmann A.O."/>
            <person name="Gurgui C."/>
            <person name="Wakimoto T."/>
            <person name="Kracht M."/>
            <person name="Crusemann M."/>
            <person name="Hentschel U."/>
            <person name="Abe I."/>
            <person name="Matsunaga S."/>
            <person name="Kalinowski J."/>
            <person name="Takeyama H."/>
            <person name="Piel J."/>
        </authorList>
    </citation>
    <scope>NUCLEOTIDE SEQUENCE [LARGE SCALE GENOMIC DNA]</scope>
    <source>
        <strain evidence="2">TSY2</strain>
    </source>
</reference>
<organism evidence="1 2">
    <name type="scientific">Candidatus Entotheonella gemina</name>
    <dbReference type="NCBI Taxonomy" id="1429439"/>
    <lineage>
        <taxon>Bacteria</taxon>
        <taxon>Pseudomonadati</taxon>
        <taxon>Nitrospinota/Tectimicrobiota group</taxon>
        <taxon>Candidatus Tectimicrobiota</taxon>
        <taxon>Candidatus Entotheonellia</taxon>
        <taxon>Candidatus Entotheonellales</taxon>
        <taxon>Candidatus Entotheonellaceae</taxon>
        <taxon>Candidatus Entotheonella</taxon>
    </lineage>
</organism>
<dbReference type="Proteomes" id="UP000019140">
    <property type="component" value="Unassembled WGS sequence"/>
</dbReference>
<gene>
    <name evidence="1" type="ORF">ETSY2_42140</name>
</gene>
<dbReference type="EMBL" id="AZHX01001907">
    <property type="protein sequence ID" value="ETW98816.1"/>
    <property type="molecule type" value="Genomic_DNA"/>
</dbReference>
<dbReference type="AlphaFoldDB" id="W4LN79"/>